<reference evidence="1" key="1">
    <citation type="submission" date="2013-12" db="EMBL/GenBank/DDBJ databases">
        <title>The Genome Sequence of Aphanomyces invadans NJM9701.</title>
        <authorList>
            <consortium name="The Broad Institute Genomics Platform"/>
            <person name="Russ C."/>
            <person name="Tyler B."/>
            <person name="van West P."/>
            <person name="Dieguez-Uribeondo J."/>
            <person name="Young S.K."/>
            <person name="Zeng Q."/>
            <person name="Gargeya S."/>
            <person name="Fitzgerald M."/>
            <person name="Abouelleil A."/>
            <person name="Alvarado L."/>
            <person name="Chapman S.B."/>
            <person name="Gainer-Dewar J."/>
            <person name="Goldberg J."/>
            <person name="Griggs A."/>
            <person name="Gujja S."/>
            <person name="Hansen M."/>
            <person name="Howarth C."/>
            <person name="Imamovic A."/>
            <person name="Ireland A."/>
            <person name="Larimer J."/>
            <person name="McCowan C."/>
            <person name="Murphy C."/>
            <person name="Pearson M."/>
            <person name="Poon T.W."/>
            <person name="Priest M."/>
            <person name="Roberts A."/>
            <person name="Saif S."/>
            <person name="Shea T."/>
            <person name="Sykes S."/>
            <person name="Wortman J."/>
            <person name="Nusbaum C."/>
            <person name="Birren B."/>
        </authorList>
    </citation>
    <scope>NUCLEOTIDE SEQUENCE [LARGE SCALE GENOMIC DNA]</scope>
    <source>
        <strain evidence="1">NJM9701</strain>
    </source>
</reference>
<dbReference type="EMBL" id="KI913970">
    <property type="protein sequence ID" value="ETV98133.1"/>
    <property type="molecule type" value="Genomic_DNA"/>
</dbReference>
<dbReference type="RefSeq" id="XP_008873008.1">
    <property type="nucleotide sequence ID" value="XM_008874786.1"/>
</dbReference>
<accession>A0A024TVS2</accession>
<proteinExistence type="predicted"/>
<dbReference type="AlphaFoldDB" id="A0A024TVS2"/>
<gene>
    <name evidence="1" type="ORF">H310_08876</name>
</gene>
<protein>
    <submittedName>
        <fullName evidence="1">Uncharacterized protein</fullName>
    </submittedName>
</protein>
<evidence type="ECO:0000313" key="1">
    <source>
        <dbReference type="EMBL" id="ETV98133.1"/>
    </source>
</evidence>
<dbReference type="VEuPathDB" id="FungiDB:H310_08876"/>
<name>A0A024TVS2_9STRA</name>
<organism evidence="1">
    <name type="scientific">Aphanomyces invadans</name>
    <dbReference type="NCBI Taxonomy" id="157072"/>
    <lineage>
        <taxon>Eukaryota</taxon>
        <taxon>Sar</taxon>
        <taxon>Stramenopiles</taxon>
        <taxon>Oomycota</taxon>
        <taxon>Saprolegniomycetes</taxon>
        <taxon>Saprolegniales</taxon>
        <taxon>Verrucalvaceae</taxon>
        <taxon>Aphanomyces</taxon>
    </lineage>
</organism>
<sequence>MDNYVHVDEKWFFLKATRCTFYGVTGETPPPRSVKNKNYILKWRNIDGTTINNRGGTEKLDAGRLRKWCLLQEPASIEKNAH</sequence>
<dbReference type="GeneID" id="20085926"/>